<dbReference type="Proteomes" id="UP001150238">
    <property type="component" value="Unassembled WGS sequence"/>
</dbReference>
<protein>
    <submittedName>
        <fullName evidence="1">Uncharacterized protein</fullName>
    </submittedName>
</protein>
<proteinExistence type="predicted"/>
<dbReference type="AlphaFoldDB" id="A0A9W9AYZ9"/>
<accession>A0A9W9AYZ9</accession>
<gene>
    <name evidence="1" type="ORF">C8J55DRAFT_501332</name>
</gene>
<sequence>MDHTPGSSISTWTLRTLKSNSGNPLHSRYYYERLLGPNELGFYWDSAYRGTADTLQHATVEETFQSQPQTHLNTQSRENVHAAWVTLKTRYPLLGAIIEERPIKNSVPISMTLPPVDEAEDLSSGPVQSTPKEHIYFVVDPARLYTAESPHAHPREVVFLSSDSEEEVEFLAEGIINGFGWRDVQAWEKGDIPQGRPFSSRLLSNSLPACLLFIRRTDCPSTFHVMIHAAHLITDGIANSTLLSEFLDLLSRGSGLDSLLNVPDKGALEGRLELSVSSEALYPDETPNCSKAKRRWHRILGKVLLELRSAKLSGGHTLPRILRPSTTYTPAKSSYITYSFTPSETATILRRCKQLGITFGNAHPVLGQVAVTRVLLRRRLRTLSKKRQGIHIDSSEDIDDDEWAYRRREPMMTGGPANLRPYLDQNWYTKGGAGNVCLSISYFFFTLPFMPIGEVGELADGNNEGISSVDIKIPPFEKMLSRARFLLRCNNIRSQASEIFHHPRFLDIHVARIPMRIKRCRHAALVFRNDIIRPEVGSDALIPPLEQPEAGGGAVIAHGGSSFGNSDHLVPPYYPHSATAESAPILHLIKATTRLRCRPTELYLGAATARGRLSLNVFWDENVYKQEVVKEWLDEVREATKWFLGTGEAEFGKGGAVAPPVVVMAKL</sequence>
<evidence type="ECO:0000313" key="1">
    <source>
        <dbReference type="EMBL" id="KAJ4492779.1"/>
    </source>
</evidence>
<name>A0A9W9AYZ9_9AGAR</name>
<dbReference type="Gene3D" id="3.30.559.10">
    <property type="entry name" value="Chloramphenicol acetyltransferase-like domain"/>
    <property type="match status" value="1"/>
</dbReference>
<reference evidence="1" key="1">
    <citation type="submission" date="2022-08" db="EMBL/GenBank/DDBJ databases">
        <authorList>
            <consortium name="DOE Joint Genome Institute"/>
            <person name="Min B."/>
            <person name="Riley R."/>
            <person name="Sierra-Patev S."/>
            <person name="Naranjo-Ortiz M."/>
            <person name="Looney B."/>
            <person name="Konkel Z."/>
            <person name="Slot J.C."/>
            <person name="Sakamoto Y."/>
            <person name="Steenwyk J.L."/>
            <person name="Rokas A."/>
            <person name="Carro J."/>
            <person name="Camarero S."/>
            <person name="Ferreira P."/>
            <person name="Molpeceres G."/>
            <person name="Ruiz-Duenas F.J."/>
            <person name="Serrano A."/>
            <person name="Henrissat B."/>
            <person name="Drula E."/>
            <person name="Hughes K.W."/>
            <person name="Mata J.L."/>
            <person name="Ishikawa N.K."/>
            <person name="Vargas-Isla R."/>
            <person name="Ushijima S."/>
            <person name="Smith C.A."/>
            <person name="Ahrendt S."/>
            <person name="Andreopoulos W."/>
            <person name="He G."/>
            <person name="Labutti K."/>
            <person name="Lipzen A."/>
            <person name="Ng V."/>
            <person name="Sandor L."/>
            <person name="Barry K."/>
            <person name="Martinez A.T."/>
            <person name="Xiao Y."/>
            <person name="Gibbons J.G."/>
            <person name="Terashima K."/>
            <person name="Hibbett D.S."/>
            <person name="Grigoriev I.V."/>
        </authorList>
    </citation>
    <scope>NUCLEOTIDE SEQUENCE</scope>
    <source>
        <strain evidence="1">Sp2 HRB7682 ss15</strain>
    </source>
</reference>
<reference evidence="1" key="2">
    <citation type="journal article" date="2023" name="Proc. Natl. Acad. Sci. U.S.A.">
        <title>A global phylogenomic analysis of the shiitake genus Lentinula.</title>
        <authorList>
            <person name="Sierra-Patev S."/>
            <person name="Min B."/>
            <person name="Naranjo-Ortiz M."/>
            <person name="Looney B."/>
            <person name="Konkel Z."/>
            <person name="Slot J.C."/>
            <person name="Sakamoto Y."/>
            <person name="Steenwyk J.L."/>
            <person name="Rokas A."/>
            <person name="Carro J."/>
            <person name="Camarero S."/>
            <person name="Ferreira P."/>
            <person name="Molpeceres G."/>
            <person name="Ruiz-Duenas F.J."/>
            <person name="Serrano A."/>
            <person name="Henrissat B."/>
            <person name="Drula E."/>
            <person name="Hughes K.W."/>
            <person name="Mata J.L."/>
            <person name="Ishikawa N.K."/>
            <person name="Vargas-Isla R."/>
            <person name="Ushijima S."/>
            <person name="Smith C.A."/>
            <person name="Donoghue J."/>
            <person name="Ahrendt S."/>
            <person name="Andreopoulos W."/>
            <person name="He G."/>
            <person name="LaButti K."/>
            <person name="Lipzen A."/>
            <person name="Ng V."/>
            <person name="Riley R."/>
            <person name="Sandor L."/>
            <person name="Barry K."/>
            <person name="Martinez A.T."/>
            <person name="Xiao Y."/>
            <person name="Gibbons J.G."/>
            <person name="Terashima K."/>
            <person name="Grigoriev I.V."/>
            <person name="Hibbett D."/>
        </authorList>
    </citation>
    <scope>NUCLEOTIDE SEQUENCE</scope>
    <source>
        <strain evidence="1">Sp2 HRB7682 ss15</strain>
    </source>
</reference>
<comment type="caution">
    <text evidence="1">The sequence shown here is derived from an EMBL/GenBank/DDBJ whole genome shotgun (WGS) entry which is preliminary data.</text>
</comment>
<organism evidence="1 2">
    <name type="scientific">Lentinula lateritia</name>
    <dbReference type="NCBI Taxonomy" id="40482"/>
    <lineage>
        <taxon>Eukaryota</taxon>
        <taxon>Fungi</taxon>
        <taxon>Dikarya</taxon>
        <taxon>Basidiomycota</taxon>
        <taxon>Agaricomycotina</taxon>
        <taxon>Agaricomycetes</taxon>
        <taxon>Agaricomycetidae</taxon>
        <taxon>Agaricales</taxon>
        <taxon>Marasmiineae</taxon>
        <taxon>Omphalotaceae</taxon>
        <taxon>Lentinula</taxon>
    </lineage>
</organism>
<dbReference type="InterPro" id="IPR023213">
    <property type="entry name" value="CAT-like_dom_sf"/>
</dbReference>
<dbReference type="EMBL" id="JANVFS010000004">
    <property type="protein sequence ID" value="KAJ4492779.1"/>
    <property type="molecule type" value="Genomic_DNA"/>
</dbReference>
<evidence type="ECO:0000313" key="2">
    <source>
        <dbReference type="Proteomes" id="UP001150238"/>
    </source>
</evidence>